<evidence type="ECO:0000313" key="1">
    <source>
        <dbReference type="EMBL" id="KJB27426.1"/>
    </source>
</evidence>
<dbReference type="EMBL" id="CM001744">
    <property type="protein sequence ID" value="KJB27425.1"/>
    <property type="molecule type" value="Genomic_DNA"/>
</dbReference>
<dbReference type="EMBL" id="CM001744">
    <property type="protein sequence ID" value="KJB27426.1"/>
    <property type="molecule type" value="Genomic_DNA"/>
</dbReference>
<gene>
    <name evidence="1" type="ORF">B456_005G1911002</name>
</gene>
<dbReference type="eggNOG" id="KOG2636">
    <property type="taxonomic scope" value="Eukaryota"/>
</dbReference>
<evidence type="ECO:0000313" key="2">
    <source>
        <dbReference type="Proteomes" id="UP000032304"/>
    </source>
</evidence>
<protein>
    <submittedName>
        <fullName evidence="1">Uncharacterized protein</fullName>
    </submittedName>
</protein>
<dbReference type="Gramene" id="KJB27425">
    <property type="protein sequence ID" value="KJB27425"/>
    <property type="gene ID" value="B456_005G1911002"/>
</dbReference>
<dbReference type="AlphaFoldDB" id="A0A0D2RCM7"/>
<organism evidence="1 2">
    <name type="scientific">Gossypium raimondii</name>
    <name type="common">Peruvian cotton</name>
    <name type="synonym">Gossypium klotzschianum subsp. raimondii</name>
    <dbReference type="NCBI Taxonomy" id="29730"/>
    <lineage>
        <taxon>Eukaryota</taxon>
        <taxon>Viridiplantae</taxon>
        <taxon>Streptophyta</taxon>
        <taxon>Embryophyta</taxon>
        <taxon>Tracheophyta</taxon>
        <taxon>Spermatophyta</taxon>
        <taxon>Magnoliopsida</taxon>
        <taxon>eudicotyledons</taxon>
        <taxon>Gunneridae</taxon>
        <taxon>Pentapetalae</taxon>
        <taxon>rosids</taxon>
        <taxon>malvids</taxon>
        <taxon>Malvales</taxon>
        <taxon>Malvaceae</taxon>
        <taxon>Malvoideae</taxon>
        <taxon>Gossypium</taxon>
    </lineage>
</organism>
<proteinExistence type="predicted"/>
<accession>A0A0D2RCM7</accession>
<reference evidence="1 2" key="1">
    <citation type="journal article" date="2012" name="Nature">
        <title>Repeated polyploidization of Gossypium genomes and the evolution of spinnable cotton fibres.</title>
        <authorList>
            <person name="Paterson A.H."/>
            <person name="Wendel J.F."/>
            <person name="Gundlach H."/>
            <person name="Guo H."/>
            <person name="Jenkins J."/>
            <person name="Jin D."/>
            <person name="Llewellyn D."/>
            <person name="Showmaker K.C."/>
            <person name="Shu S."/>
            <person name="Udall J."/>
            <person name="Yoo M.J."/>
            <person name="Byers R."/>
            <person name="Chen W."/>
            <person name="Doron-Faigenboim A."/>
            <person name="Duke M.V."/>
            <person name="Gong L."/>
            <person name="Grimwood J."/>
            <person name="Grover C."/>
            <person name="Grupp K."/>
            <person name="Hu G."/>
            <person name="Lee T.H."/>
            <person name="Li J."/>
            <person name="Lin L."/>
            <person name="Liu T."/>
            <person name="Marler B.S."/>
            <person name="Page J.T."/>
            <person name="Roberts A.W."/>
            <person name="Romanel E."/>
            <person name="Sanders W.S."/>
            <person name="Szadkowski E."/>
            <person name="Tan X."/>
            <person name="Tang H."/>
            <person name="Xu C."/>
            <person name="Wang J."/>
            <person name="Wang Z."/>
            <person name="Zhang D."/>
            <person name="Zhang L."/>
            <person name="Ashrafi H."/>
            <person name="Bedon F."/>
            <person name="Bowers J.E."/>
            <person name="Brubaker C.L."/>
            <person name="Chee P.W."/>
            <person name="Das S."/>
            <person name="Gingle A.R."/>
            <person name="Haigler C.H."/>
            <person name="Harker D."/>
            <person name="Hoffmann L.V."/>
            <person name="Hovav R."/>
            <person name="Jones D.C."/>
            <person name="Lemke C."/>
            <person name="Mansoor S."/>
            <person name="ur Rahman M."/>
            <person name="Rainville L.N."/>
            <person name="Rambani A."/>
            <person name="Reddy U.K."/>
            <person name="Rong J.K."/>
            <person name="Saranga Y."/>
            <person name="Scheffler B.E."/>
            <person name="Scheffler J.A."/>
            <person name="Stelly D.M."/>
            <person name="Triplett B.A."/>
            <person name="Van Deynze A."/>
            <person name="Vaslin M.F."/>
            <person name="Waghmare V.N."/>
            <person name="Walford S.A."/>
            <person name="Wright R.J."/>
            <person name="Zaki E.A."/>
            <person name="Zhang T."/>
            <person name="Dennis E.S."/>
            <person name="Mayer K.F."/>
            <person name="Peterson D.G."/>
            <person name="Rokhsar D.S."/>
            <person name="Wang X."/>
            <person name="Schmutz J."/>
        </authorList>
    </citation>
    <scope>NUCLEOTIDE SEQUENCE [LARGE SCALE GENOMIC DNA]</scope>
</reference>
<dbReference type="STRING" id="29730.A0A0D2RCM7"/>
<name>A0A0D2RCM7_GOSRA</name>
<dbReference type="Gramene" id="KJB27426">
    <property type="protein sequence ID" value="KJB27426"/>
    <property type="gene ID" value="B456_005G1911002"/>
</dbReference>
<sequence length="104" mass="12427">MTHDSIQFSLCLEKEKKKYNIPWKLKSTRQYREYMENLLEYLIYFFQRTEPLQDLDGIFSKLYSGLSSRPGMINHLPDGFSWTLLKCIHEDPLSSTLRVRFCTP</sequence>
<dbReference type="Proteomes" id="UP000032304">
    <property type="component" value="Chromosome 5"/>
</dbReference>
<keyword evidence="2" id="KW-1185">Reference proteome</keyword>